<evidence type="ECO:0000313" key="1">
    <source>
        <dbReference type="EMBL" id="NPE24389.1"/>
    </source>
</evidence>
<sequence>MEFRIRSYGRTELAQLYCPTVTPDSAYRKLRAWIKLYPHLSERLEELGQNPRCRSYTPAQVRAIVEALGEP</sequence>
<dbReference type="Pfam" id="PF14053">
    <property type="entry name" value="DUF4248"/>
    <property type="match status" value="1"/>
</dbReference>
<organism evidence="1 2">
    <name type="scientific">Xylanibacter caecicola</name>
    <dbReference type="NCBI Taxonomy" id="2736294"/>
    <lineage>
        <taxon>Bacteria</taxon>
        <taxon>Pseudomonadati</taxon>
        <taxon>Bacteroidota</taxon>
        <taxon>Bacteroidia</taxon>
        <taxon>Bacteroidales</taxon>
        <taxon>Prevotellaceae</taxon>
        <taxon>Xylanibacter</taxon>
    </lineage>
</organism>
<proteinExistence type="predicted"/>
<dbReference type="EMBL" id="JABKKJ010000002">
    <property type="protein sequence ID" value="NPE24389.1"/>
    <property type="molecule type" value="Genomic_DNA"/>
</dbReference>
<dbReference type="RefSeq" id="WP_172343884.1">
    <property type="nucleotide sequence ID" value="NZ_CASYYZ010000012.1"/>
</dbReference>
<evidence type="ECO:0000313" key="2">
    <source>
        <dbReference type="Proteomes" id="UP000820977"/>
    </source>
</evidence>
<dbReference type="InterPro" id="IPR025342">
    <property type="entry name" value="DUF4248"/>
</dbReference>
<protein>
    <submittedName>
        <fullName evidence="1">DUF4248 domain-containing protein</fullName>
    </submittedName>
</protein>
<reference evidence="1 2" key="1">
    <citation type="submission" date="2020-05" db="EMBL/GenBank/DDBJ databases">
        <title>Distinct polysaccharide utilization as determinants for interspecies competition between intestinal Prevotella spp.</title>
        <authorList>
            <person name="Galvez E.J.C."/>
            <person name="Iljazovic A."/>
            <person name="Strowig T."/>
        </authorList>
    </citation>
    <scope>NUCLEOTIDE SEQUENCE [LARGE SCALE GENOMIC DNA]</scope>
    <source>
        <strain evidence="1 2">PCHR</strain>
    </source>
</reference>
<dbReference type="Proteomes" id="UP000820977">
    <property type="component" value="Unassembled WGS sequence"/>
</dbReference>
<name>A0ABX2AYT8_9BACT</name>
<keyword evidence="2" id="KW-1185">Reference proteome</keyword>
<gene>
    <name evidence="1" type="ORF">HPS54_02440</name>
</gene>
<comment type="caution">
    <text evidence="1">The sequence shown here is derived from an EMBL/GenBank/DDBJ whole genome shotgun (WGS) entry which is preliminary data.</text>
</comment>
<accession>A0ABX2AYT8</accession>